<evidence type="ECO:0000256" key="2">
    <source>
        <dbReference type="SAM" id="MobiDB-lite"/>
    </source>
</evidence>
<dbReference type="Proteomes" id="UP000642070">
    <property type="component" value="Unassembled WGS sequence"/>
</dbReference>
<protein>
    <recommendedName>
        <fullName evidence="3">FHA domain-containing protein</fullName>
    </recommendedName>
</protein>
<evidence type="ECO:0000313" key="4">
    <source>
        <dbReference type="EMBL" id="GGM76363.1"/>
    </source>
</evidence>
<evidence type="ECO:0000256" key="1">
    <source>
        <dbReference type="ARBA" id="ARBA00022553"/>
    </source>
</evidence>
<proteinExistence type="predicted"/>
<accession>A0A917X6P4</accession>
<dbReference type="InterPro" id="IPR000253">
    <property type="entry name" value="FHA_dom"/>
</dbReference>
<feature type="compositionally biased region" description="Low complexity" evidence="2">
    <location>
        <begin position="42"/>
        <end position="56"/>
    </location>
</feature>
<keyword evidence="5" id="KW-1185">Reference proteome</keyword>
<organism evidence="4 5">
    <name type="scientific">Dactylosporangium sucinum</name>
    <dbReference type="NCBI Taxonomy" id="1424081"/>
    <lineage>
        <taxon>Bacteria</taxon>
        <taxon>Bacillati</taxon>
        <taxon>Actinomycetota</taxon>
        <taxon>Actinomycetes</taxon>
        <taxon>Micromonosporales</taxon>
        <taxon>Micromonosporaceae</taxon>
        <taxon>Dactylosporangium</taxon>
    </lineage>
</organism>
<name>A0A917X6P4_9ACTN</name>
<dbReference type="Pfam" id="PF00498">
    <property type="entry name" value="FHA"/>
    <property type="match status" value="1"/>
</dbReference>
<dbReference type="CDD" id="cd00060">
    <property type="entry name" value="FHA"/>
    <property type="match status" value="1"/>
</dbReference>
<dbReference type="AlphaFoldDB" id="A0A917X6P4"/>
<keyword evidence="1" id="KW-0597">Phosphoprotein</keyword>
<evidence type="ECO:0000313" key="5">
    <source>
        <dbReference type="Proteomes" id="UP000642070"/>
    </source>
</evidence>
<sequence>MAAVTWVCPIGGCPVRQGRPGSCPDDLVQLVRERTEPEEPVADPAPGAAGEGDAAPPTGLALDCPWGQLIDIPAEDLEIGRSSPAFRGRGIDPYDQVSRVHARLSWQHGRLTVVDLDSANGTYVDGVKLIPGEPAVLRPGQQLRLGLDVPCKIVQLNEFGEPV</sequence>
<dbReference type="EMBL" id="BMPI01000072">
    <property type="protein sequence ID" value="GGM76363.1"/>
    <property type="molecule type" value="Genomic_DNA"/>
</dbReference>
<feature type="region of interest" description="Disordered" evidence="2">
    <location>
        <begin position="35"/>
        <end position="56"/>
    </location>
</feature>
<evidence type="ECO:0000259" key="3">
    <source>
        <dbReference type="PROSITE" id="PS50006"/>
    </source>
</evidence>
<reference evidence="4" key="1">
    <citation type="journal article" date="2014" name="Int. J. Syst. Evol. Microbiol.">
        <title>Complete genome sequence of Corynebacterium casei LMG S-19264T (=DSM 44701T), isolated from a smear-ripened cheese.</title>
        <authorList>
            <consortium name="US DOE Joint Genome Institute (JGI-PGF)"/>
            <person name="Walter F."/>
            <person name="Albersmeier A."/>
            <person name="Kalinowski J."/>
            <person name="Ruckert C."/>
        </authorList>
    </citation>
    <scope>NUCLEOTIDE SEQUENCE</scope>
    <source>
        <strain evidence="4">JCM 19831</strain>
    </source>
</reference>
<reference evidence="4" key="2">
    <citation type="submission" date="2020-09" db="EMBL/GenBank/DDBJ databases">
        <authorList>
            <person name="Sun Q."/>
            <person name="Ohkuma M."/>
        </authorList>
    </citation>
    <scope>NUCLEOTIDE SEQUENCE</scope>
    <source>
        <strain evidence="4">JCM 19831</strain>
    </source>
</reference>
<dbReference type="PROSITE" id="PS50006">
    <property type="entry name" value="FHA_DOMAIN"/>
    <property type="match status" value="1"/>
</dbReference>
<dbReference type="SUPFAM" id="SSF49879">
    <property type="entry name" value="SMAD/FHA domain"/>
    <property type="match status" value="1"/>
</dbReference>
<gene>
    <name evidence="4" type="ORF">GCM10007977_092320</name>
</gene>
<dbReference type="SMART" id="SM00240">
    <property type="entry name" value="FHA"/>
    <property type="match status" value="1"/>
</dbReference>
<dbReference type="RefSeq" id="WP_190256447.1">
    <property type="nucleotide sequence ID" value="NZ_BMPI01000072.1"/>
</dbReference>
<comment type="caution">
    <text evidence="4">The sequence shown here is derived from an EMBL/GenBank/DDBJ whole genome shotgun (WGS) entry which is preliminary data.</text>
</comment>
<feature type="domain" description="FHA" evidence="3">
    <location>
        <begin position="77"/>
        <end position="129"/>
    </location>
</feature>
<dbReference type="Gene3D" id="2.60.200.20">
    <property type="match status" value="1"/>
</dbReference>
<dbReference type="InterPro" id="IPR008984">
    <property type="entry name" value="SMAD_FHA_dom_sf"/>
</dbReference>